<proteinExistence type="predicted"/>
<dbReference type="EMBL" id="RWGY01000007">
    <property type="protein sequence ID" value="TVU40838.1"/>
    <property type="molecule type" value="Genomic_DNA"/>
</dbReference>
<feature type="region of interest" description="Disordered" evidence="1">
    <location>
        <begin position="1"/>
        <end position="44"/>
    </location>
</feature>
<dbReference type="Gramene" id="TVU40838">
    <property type="protein sequence ID" value="TVU40838"/>
    <property type="gene ID" value="EJB05_14318"/>
</dbReference>
<dbReference type="PANTHER" id="PTHR33087:SF21">
    <property type="entry name" value="OS03G0782100 PROTEIN"/>
    <property type="match status" value="1"/>
</dbReference>
<accession>A0A5J9VY72</accession>
<organism evidence="2 3">
    <name type="scientific">Eragrostis curvula</name>
    <name type="common">weeping love grass</name>
    <dbReference type="NCBI Taxonomy" id="38414"/>
    <lineage>
        <taxon>Eukaryota</taxon>
        <taxon>Viridiplantae</taxon>
        <taxon>Streptophyta</taxon>
        <taxon>Embryophyta</taxon>
        <taxon>Tracheophyta</taxon>
        <taxon>Spermatophyta</taxon>
        <taxon>Magnoliopsida</taxon>
        <taxon>Liliopsida</taxon>
        <taxon>Poales</taxon>
        <taxon>Poaceae</taxon>
        <taxon>PACMAD clade</taxon>
        <taxon>Chloridoideae</taxon>
        <taxon>Eragrostideae</taxon>
        <taxon>Eragrostidinae</taxon>
        <taxon>Eragrostis</taxon>
    </lineage>
</organism>
<keyword evidence="3" id="KW-1185">Reference proteome</keyword>
<dbReference type="Proteomes" id="UP000324897">
    <property type="component" value="Chromosome 4"/>
</dbReference>
<evidence type="ECO:0008006" key="4">
    <source>
        <dbReference type="Google" id="ProtNLM"/>
    </source>
</evidence>
<dbReference type="InterPro" id="IPR053253">
    <property type="entry name" value="Sex_diff_modulator"/>
</dbReference>
<sequence>MSDGRKRASKRKGLREMEEVNSPPPKATQGSPSRVPNPTRNQTWRTSFIPITEEMIKAEKMLKARVMTGNIIGPRMVSPEDVRQAVCTQFRVPPTLVRVYPSYPSDFLLQFAMLDLAKKVNKRKIVSGPGFEVVVWPWSREEDSDEVPFNTKVEIKIQGIPAHAWRESSVHTLLDEYCAIQTIQMSEFLRGDMAAVHVTTLTSSLDQIPPMAYLAIPEPASGADLYLTTDPMAPTITARRRRYPIKFTTREITNTHRTGNNEGPNQQDDSDSTPTGAYDYESPSPGSLEIGYDHDSDREPAAWK</sequence>
<dbReference type="PANTHER" id="PTHR33087">
    <property type="entry name" value="OS07G0539200 PROTEIN"/>
    <property type="match status" value="1"/>
</dbReference>
<gene>
    <name evidence="2" type="ORF">EJB05_14318</name>
</gene>
<feature type="region of interest" description="Disordered" evidence="1">
    <location>
        <begin position="247"/>
        <end position="304"/>
    </location>
</feature>
<evidence type="ECO:0000256" key="1">
    <source>
        <dbReference type="SAM" id="MobiDB-lite"/>
    </source>
</evidence>
<feature type="compositionally biased region" description="Basic and acidic residues" evidence="1">
    <location>
        <begin position="291"/>
        <end position="304"/>
    </location>
</feature>
<reference evidence="2 3" key="1">
    <citation type="journal article" date="2019" name="Sci. Rep.">
        <title>A high-quality genome of Eragrostis curvula grass provides insights into Poaceae evolution and supports new strategies to enhance forage quality.</title>
        <authorList>
            <person name="Carballo J."/>
            <person name="Santos B.A.C.M."/>
            <person name="Zappacosta D."/>
            <person name="Garbus I."/>
            <person name="Selva J.P."/>
            <person name="Gallo C.A."/>
            <person name="Diaz A."/>
            <person name="Albertini E."/>
            <person name="Caccamo M."/>
            <person name="Echenique V."/>
        </authorList>
    </citation>
    <scope>NUCLEOTIDE SEQUENCE [LARGE SCALE GENOMIC DNA]</scope>
    <source>
        <strain evidence="3">cv. Victoria</strain>
        <tissue evidence="2">Leaf</tissue>
    </source>
</reference>
<evidence type="ECO:0000313" key="3">
    <source>
        <dbReference type="Proteomes" id="UP000324897"/>
    </source>
</evidence>
<dbReference type="AlphaFoldDB" id="A0A5J9VY72"/>
<evidence type="ECO:0000313" key="2">
    <source>
        <dbReference type="EMBL" id="TVU40838.1"/>
    </source>
</evidence>
<name>A0A5J9VY72_9POAL</name>
<protein>
    <recommendedName>
        <fullName evidence="4">DUF4283 domain-containing protein</fullName>
    </recommendedName>
</protein>
<feature type="compositionally biased region" description="Polar residues" evidence="1">
    <location>
        <begin position="250"/>
        <end position="275"/>
    </location>
</feature>
<comment type="caution">
    <text evidence="2">The sequence shown here is derived from an EMBL/GenBank/DDBJ whole genome shotgun (WGS) entry which is preliminary data.</text>
</comment>
<feature type="compositionally biased region" description="Polar residues" evidence="1">
    <location>
        <begin position="28"/>
        <end position="44"/>
    </location>
</feature>